<dbReference type="Proteomes" id="UP000177328">
    <property type="component" value="Unassembled WGS sequence"/>
</dbReference>
<dbReference type="AlphaFoldDB" id="A0A1F5KK25"/>
<organism evidence="1 2">
    <name type="scientific">Candidatus Daviesbacteria bacterium RIFCSPHIGHO2_02_FULL_43_12</name>
    <dbReference type="NCBI Taxonomy" id="1797776"/>
    <lineage>
        <taxon>Bacteria</taxon>
        <taxon>Candidatus Daviesiibacteriota</taxon>
    </lineage>
</organism>
<name>A0A1F5KK25_9BACT</name>
<reference evidence="1 2" key="1">
    <citation type="journal article" date="2016" name="Nat. Commun.">
        <title>Thousands of microbial genomes shed light on interconnected biogeochemical processes in an aquifer system.</title>
        <authorList>
            <person name="Anantharaman K."/>
            <person name="Brown C.T."/>
            <person name="Hug L.A."/>
            <person name="Sharon I."/>
            <person name="Castelle C.J."/>
            <person name="Probst A.J."/>
            <person name="Thomas B.C."/>
            <person name="Singh A."/>
            <person name="Wilkins M.J."/>
            <person name="Karaoz U."/>
            <person name="Brodie E.L."/>
            <person name="Williams K.H."/>
            <person name="Hubbard S.S."/>
            <person name="Banfield J.F."/>
        </authorList>
    </citation>
    <scope>NUCLEOTIDE SEQUENCE [LARGE SCALE GENOMIC DNA]</scope>
</reference>
<dbReference type="EMBL" id="MFDD01000002">
    <property type="protein sequence ID" value="OGE41179.1"/>
    <property type="molecule type" value="Genomic_DNA"/>
</dbReference>
<accession>A0A1F5KK25</accession>
<dbReference type="InterPro" id="IPR040442">
    <property type="entry name" value="Pyrv_kinase-like_dom_sf"/>
</dbReference>
<sequence>MNYLPIKSITDQDAPVVGGELVRLARLQRAGLPVADGIAVFPPHIKLQTILEHFDLRDHEIFEQRLTLVKQEISQIPLPEDLKAELLKRRIDPQATWTNLLDVWLSDIRSRIWREGFSKGITNHLLAHPVFFTAKILHSGKAYYNAGLSDTQIVIHKGSLTSKFLEKIDGIVQAGNKMLLLPQTFFWIIDGLSIDHLKLVKLLPYGGELSVSEQEEKQAVSTRQEAKKVFRQSALQVFLQMTSSFDFVEGVQGAVVSASVSSDTAESEGPDFDRQALQLIECAQTFYQSPVIFRLSDVVDKVGGIRGSLRLLHQNNLLRTEVSAYLFARNKKQLLNIDIAIPFTRGVSEFTQLKRELSSLGVSRKSTLKLWLELAVPENLLNLEKYLEVGFDGALLHLDELFAWIGGFDPNEPESAFYKPSFAGKQQLDALLSFLDGPIRLLHQEKIPILCIGSYSLNDDVLEFLIERGVWGVVVSKEAAPFVHEHIGFLERRLVRKKTS</sequence>
<proteinExistence type="predicted"/>
<protein>
    <recommendedName>
        <fullName evidence="3">PEP-utilising enzyme C-terminal domain-containing protein</fullName>
    </recommendedName>
</protein>
<gene>
    <name evidence="1" type="ORF">A3D25_01445</name>
</gene>
<evidence type="ECO:0000313" key="1">
    <source>
        <dbReference type="EMBL" id="OGE41179.1"/>
    </source>
</evidence>
<evidence type="ECO:0008006" key="3">
    <source>
        <dbReference type="Google" id="ProtNLM"/>
    </source>
</evidence>
<comment type="caution">
    <text evidence="1">The sequence shown here is derived from an EMBL/GenBank/DDBJ whole genome shotgun (WGS) entry which is preliminary data.</text>
</comment>
<dbReference type="GO" id="GO:0003824">
    <property type="term" value="F:catalytic activity"/>
    <property type="evidence" value="ECO:0007669"/>
    <property type="project" value="InterPro"/>
</dbReference>
<dbReference type="Gene3D" id="3.20.20.60">
    <property type="entry name" value="Phosphoenolpyruvate-binding domains"/>
    <property type="match status" value="1"/>
</dbReference>
<evidence type="ECO:0000313" key="2">
    <source>
        <dbReference type="Proteomes" id="UP000177328"/>
    </source>
</evidence>
<dbReference type="InterPro" id="IPR015813">
    <property type="entry name" value="Pyrv/PenolPyrv_kinase-like_dom"/>
</dbReference>
<dbReference type="SUPFAM" id="SSF51621">
    <property type="entry name" value="Phosphoenolpyruvate/pyruvate domain"/>
    <property type="match status" value="1"/>
</dbReference>